<proteinExistence type="predicted"/>
<dbReference type="RefSeq" id="XP_007771788.1">
    <property type="nucleotide sequence ID" value="XM_007773598.1"/>
</dbReference>
<organism evidence="2 3">
    <name type="scientific">Coniophora puteana (strain RWD-64-598)</name>
    <name type="common">Brown rot fungus</name>
    <dbReference type="NCBI Taxonomy" id="741705"/>
    <lineage>
        <taxon>Eukaryota</taxon>
        <taxon>Fungi</taxon>
        <taxon>Dikarya</taxon>
        <taxon>Basidiomycota</taxon>
        <taxon>Agaricomycotina</taxon>
        <taxon>Agaricomycetes</taxon>
        <taxon>Agaricomycetidae</taxon>
        <taxon>Boletales</taxon>
        <taxon>Coniophorineae</taxon>
        <taxon>Coniophoraceae</taxon>
        <taxon>Coniophora</taxon>
    </lineage>
</organism>
<dbReference type="GeneID" id="19208184"/>
<feature type="region of interest" description="Disordered" evidence="1">
    <location>
        <begin position="1"/>
        <end position="36"/>
    </location>
</feature>
<dbReference type="PANTHER" id="PTHR46579:SF1">
    <property type="entry name" value="F5_8 TYPE C DOMAIN-CONTAINING PROTEIN"/>
    <property type="match status" value="1"/>
</dbReference>
<dbReference type="OrthoDB" id="2669721at2759"/>
<gene>
    <name evidence="2" type="ORF">CONPUDRAFT_61869</name>
</gene>
<accession>A0A5M3MG29</accession>
<dbReference type="KEGG" id="cput:CONPUDRAFT_61869"/>
<feature type="compositionally biased region" description="Basic and acidic residues" evidence="1">
    <location>
        <begin position="1"/>
        <end position="10"/>
    </location>
</feature>
<name>A0A5M3MG29_CONPW</name>
<dbReference type="EMBL" id="JH711583">
    <property type="protein sequence ID" value="EIW77880.1"/>
    <property type="molecule type" value="Genomic_DNA"/>
</dbReference>
<keyword evidence="3" id="KW-1185">Reference proteome</keyword>
<dbReference type="AlphaFoldDB" id="A0A5M3MG29"/>
<dbReference type="OMA" id="ECEREAH"/>
<sequence length="910" mass="102642">MLTDQGRDDGIDSAEGEEQPPPPPEIPPQTEAHGTAGFTDEDLDLFEEGIVLEELQRSTQFIQLLRNARIDNITHHKLSTAARYRLRHPPTTISDLSDDRALRVALKLLMKNLTDDQYKAACDVLEEEVPGLKTHSLYTAHRELARLSGVEGIVEDMCPNTCLAYTGPFASLDSCPECGTSRYLPGTSKKHPRQKFTTLPIGPQIQALWRHPDTACRMHYRQERTREMLDRLSRNDPAAFHVFDDIIQGQHYIDACHDGLITDASTVLMFSIDGAQLYQSKQSDCWIYIWVVYDLAPSERYKKRHVVPGAVIPGPKKPKNLDSFLFPGFYHLAALQNDGLVIYEGDTQLTHRNNPYLFVGTADGPGMAMLTCLVGHHGKISCRLYCEFPGRRPPGNPHYYPAMRLPDNYDISGCQHPSTRASKLPAAGSGNYHGNLARLLASSTQAEYCVMRRETGIVKPTIFSGIPHTLPLPLAFGSDIMHVTAINVGDLLIPLWQGQFQHAEDDRPSNWKWAVLRSHRAWNEHGKLVGSMTCYLPGSFDRPPRNPAKKIHSGYKAWEWLLYIYGMGPALFYGLLPREHWENLCHLVLGVRLLQQHSITFTQVQTARDHLNKFADGFEKIYVQKRADRIHFVRPWIHAVTHMAADTTRKGLPLTSSQWTMERMVGDLGREIRSHSHPYANLSRRALLRCQVNAVKVLYPALVPTDAPLPRASVAFGDYVILPRKERYLYTPNPSETAALVNALRKNRIEVHGQPRIQRRARLRLPNGQIARSYWKEKSMVGSVRCSRNVSIHLPGQADPVYAEVQYFFVGMLNGVEHAFAMVSIYGAPDNVLRTDSFETIHACRYHGEAALQVIKIKYIKSVIAMLPHKFPGREREGTFWFVVEKPGLDIAVFSGLERGIGDLSLSDVS</sequence>
<comment type="caution">
    <text evidence="2">The sequence shown here is derived from an EMBL/GenBank/DDBJ whole genome shotgun (WGS) entry which is preliminary data.</text>
</comment>
<dbReference type="PANTHER" id="PTHR46579">
    <property type="entry name" value="F5/8 TYPE C DOMAIN-CONTAINING PROTEIN-RELATED"/>
    <property type="match status" value="1"/>
</dbReference>
<dbReference type="Proteomes" id="UP000053558">
    <property type="component" value="Unassembled WGS sequence"/>
</dbReference>
<evidence type="ECO:0000313" key="3">
    <source>
        <dbReference type="Proteomes" id="UP000053558"/>
    </source>
</evidence>
<evidence type="ECO:0000256" key="1">
    <source>
        <dbReference type="SAM" id="MobiDB-lite"/>
    </source>
</evidence>
<reference evidence="3" key="1">
    <citation type="journal article" date="2012" name="Science">
        <title>The Paleozoic origin of enzymatic lignin decomposition reconstructed from 31 fungal genomes.</title>
        <authorList>
            <person name="Floudas D."/>
            <person name="Binder M."/>
            <person name="Riley R."/>
            <person name="Barry K."/>
            <person name="Blanchette R.A."/>
            <person name="Henrissat B."/>
            <person name="Martinez A.T."/>
            <person name="Otillar R."/>
            <person name="Spatafora J.W."/>
            <person name="Yadav J.S."/>
            <person name="Aerts A."/>
            <person name="Benoit I."/>
            <person name="Boyd A."/>
            <person name="Carlson A."/>
            <person name="Copeland A."/>
            <person name="Coutinho P.M."/>
            <person name="de Vries R.P."/>
            <person name="Ferreira P."/>
            <person name="Findley K."/>
            <person name="Foster B."/>
            <person name="Gaskell J."/>
            <person name="Glotzer D."/>
            <person name="Gorecki P."/>
            <person name="Heitman J."/>
            <person name="Hesse C."/>
            <person name="Hori C."/>
            <person name="Igarashi K."/>
            <person name="Jurgens J.A."/>
            <person name="Kallen N."/>
            <person name="Kersten P."/>
            <person name="Kohler A."/>
            <person name="Kuees U."/>
            <person name="Kumar T.K.A."/>
            <person name="Kuo A."/>
            <person name="LaButti K."/>
            <person name="Larrondo L.F."/>
            <person name="Lindquist E."/>
            <person name="Ling A."/>
            <person name="Lombard V."/>
            <person name="Lucas S."/>
            <person name="Lundell T."/>
            <person name="Martin R."/>
            <person name="McLaughlin D.J."/>
            <person name="Morgenstern I."/>
            <person name="Morin E."/>
            <person name="Murat C."/>
            <person name="Nagy L.G."/>
            <person name="Nolan M."/>
            <person name="Ohm R.A."/>
            <person name="Patyshakuliyeva A."/>
            <person name="Rokas A."/>
            <person name="Ruiz-Duenas F.J."/>
            <person name="Sabat G."/>
            <person name="Salamov A."/>
            <person name="Samejima M."/>
            <person name="Schmutz J."/>
            <person name="Slot J.C."/>
            <person name="St John F."/>
            <person name="Stenlid J."/>
            <person name="Sun H."/>
            <person name="Sun S."/>
            <person name="Syed K."/>
            <person name="Tsang A."/>
            <person name="Wiebenga A."/>
            <person name="Young D."/>
            <person name="Pisabarro A."/>
            <person name="Eastwood D.C."/>
            <person name="Martin F."/>
            <person name="Cullen D."/>
            <person name="Grigoriev I.V."/>
            <person name="Hibbett D.S."/>
        </authorList>
    </citation>
    <scope>NUCLEOTIDE SEQUENCE [LARGE SCALE GENOMIC DNA]</scope>
    <source>
        <strain evidence="3">RWD-64-598 SS2</strain>
    </source>
</reference>
<protein>
    <submittedName>
        <fullName evidence="2">Uncharacterized protein</fullName>
    </submittedName>
</protein>
<evidence type="ECO:0000313" key="2">
    <source>
        <dbReference type="EMBL" id="EIW77880.1"/>
    </source>
</evidence>